<reference evidence="2 3" key="1">
    <citation type="submission" date="2009-06" db="EMBL/GenBank/DDBJ databases">
        <title>The draft genome of Clostridium carboxidivorans P7.</title>
        <authorList>
            <consortium name="US DOE Joint Genome Institute (JGI-PGF)"/>
            <person name="Lucas S."/>
            <person name="Copeland A."/>
            <person name="Lapidus A."/>
            <person name="Glavina del Rio T."/>
            <person name="Tice H."/>
            <person name="Bruce D."/>
            <person name="Goodwin L."/>
            <person name="Pitluck S."/>
            <person name="Larimer F."/>
            <person name="Land M.L."/>
            <person name="Hauser L."/>
            <person name="Hemme C.L."/>
        </authorList>
    </citation>
    <scope>NUCLEOTIDE SEQUENCE [LARGE SCALE GENOMIC DNA]</scope>
    <source>
        <strain evidence="2 3">P7</strain>
    </source>
</reference>
<evidence type="ECO:0000313" key="2">
    <source>
        <dbReference type="EMBL" id="EET85683.1"/>
    </source>
</evidence>
<dbReference type="Proteomes" id="UP000004198">
    <property type="component" value="Unassembled WGS sequence"/>
</dbReference>
<evidence type="ECO:0000313" key="3">
    <source>
        <dbReference type="Proteomes" id="UP000004198"/>
    </source>
</evidence>
<protein>
    <submittedName>
        <fullName evidence="2">Uncharacterized protein</fullName>
    </submittedName>
</protein>
<feature type="transmembrane region" description="Helical" evidence="1">
    <location>
        <begin position="6"/>
        <end position="31"/>
    </location>
</feature>
<sequence length="41" mass="4836">MELEIIDIVFYGFCTSIILLLIYVTSFVIIFNEYCKKHSES</sequence>
<name>C6PYK3_9CLOT</name>
<accession>C6PYK3</accession>
<keyword evidence="3" id="KW-1185">Reference proteome</keyword>
<gene>
    <name evidence="2" type="ORF">CcarbDRAFT_3870</name>
</gene>
<evidence type="ECO:0000256" key="1">
    <source>
        <dbReference type="SAM" id="Phobius"/>
    </source>
</evidence>
<organism evidence="2 3">
    <name type="scientific">Clostridium carboxidivorans P7</name>
    <dbReference type="NCBI Taxonomy" id="536227"/>
    <lineage>
        <taxon>Bacteria</taxon>
        <taxon>Bacillati</taxon>
        <taxon>Bacillota</taxon>
        <taxon>Clostridia</taxon>
        <taxon>Eubacteriales</taxon>
        <taxon>Clostridiaceae</taxon>
        <taxon>Clostridium</taxon>
    </lineage>
</organism>
<comment type="caution">
    <text evidence="2">The sequence shown here is derived from an EMBL/GenBank/DDBJ whole genome shotgun (WGS) entry which is preliminary data.</text>
</comment>
<proteinExistence type="predicted"/>
<keyword evidence="1" id="KW-1133">Transmembrane helix</keyword>
<dbReference type="EMBL" id="ACVI01000080">
    <property type="protein sequence ID" value="EET85683.1"/>
    <property type="molecule type" value="Genomic_DNA"/>
</dbReference>
<keyword evidence="1" id="KW-0472">Membrane</keyword>
<dbReference type="AlphaFoldDB" id="C6PYK3"/>
<keyword evidence="1" id="KW-0812">Transmembrane</keyword>